<dbReference type="OrthoDB" id="125207at2759"/>
<sequence length="358" mass="40220">MGWMAHPNVTRLLVVNSHYDLLPRADLVVVMSDGVVSAVGRFADVVASFPHLGSGFVVDDINASKVTEAYAATRADPRSEGVNEQDRPGAKPVVTRETSPKDSTASGLLVQSEDRVRGTVSTRVYKTYFDESGFNGIVVFVVLVVVYCIGQANRTVVDWWPGHWARTLKNHADASSTDLGLWYLGLIILCSVLTMVRALMMIETCVRTSKKLHDELFRRVLNAPITRYFDVTPMGRILNRFSNDLDQMDSILPQEYQVLFQNVSMALGSLVVSAFASYWIGVSYIPIFLVFLWTGEHFKKTSCEIKRLEGSLVGNSFRSPVRGHYLRRHPLSRLNKGSSWRNDFRHLTNVFADADIRR</sequence>
<keyword evidence="5" id="KW-0547">Nucleotide-binding</keyword>
<evidence type="ECO:0000256" key="2">
    <source>
        <dbReference type="ARBA" id="ARBA00022448"/>
    </source>
</evidence>
<reference evidence="12" key="1">
    <citation type="submission" date="2023-04" db="EMBL/GenBank/DDBJ databases">
        <title>Phytophthora lilii NBRC 32176.</title>
        <authorList>
            <person name="Ichikawa N."/>
            <person name="Sato H."/>
            <person name="Tonouchi N."/>
        </authorList>
    </citation>
    <scope>NUCLEOTIDE SEQUENCE</scope>
    <source>
        <strain evidence="12">NBRC 32176</strain>
    </source>
</reference>
<keyword evidence="2" id="KW-0813">Transport</keyword>
<keyword evidence="13" id="KW-1185">Reference proteome</keyword>
<gene>
    <name evidence="12" type="ORF">Plil01_001644000</name>
</gene>
<feature type="transmembrane region" description="Helical" evidence="10">
    <location>
        <begin position="133"/>
        <end position="152"/>
    </location>
</feature>
<evidence type="ECO:0000256" key="1">
    <source>
        <dbReference type="ARBA" id="ARBA00004127"/>
    </source>
</evidence>
<name>A0A9W7CRZ9_9STRA</name>
<feature type="transmembrane region" description="Helical" evidence="10">
    <location>
        <begin position="270"/>
        <end position="293"/>
    </location>
</feature>
<dbReference type="InterPro" id="IPR011527">
    <property type="entry name" value="ABC1_TM_dom"/>
</dbReference>
<keyword evidence="3 10" id="KW-0812">Transmembrane</keyword>
<evidence type="ECO:0000256" key="3">
    <source>
        <dbReference type="ARBA" id="ARBA00022692"/>
    </source>
</evidence>
<comment type="caution">
    <text evidence="12">The sequence shown here is derived from an EMBL/GenBank/DDBJ whole genome shotgun (WGS) entry which is preliminary data.</text>
</comment>
<dbReference type="PANTHER" id="PTHR24223">
    <property type="entry name" value="ATP-BINDING CASSETTE SUB-FAMILY C"/>
    <property type="match status" value="1"/>
</dbReference>
<dbReference type="Gene3D" id="1.20.1560.10">
    <property type="entry name" value="ABC transporter type 1, transmembrane domain"/>
    <property type="match status" value="1"/>
</dbReference>
<organism evidence="12 13">
    <name type="scientific">Phytophthora lilii</name>
    <dbReference type="NCBI Taxonomy" id="2077276"/>
    <lineage>
        <taxon>Eukaryota</taxon>
        <taxon>Sar</taxon>
        <taxon>Stramenopiles</taxon>
        <taxon>Oomycota</taxon>
        <taxon>Peronosporomycetes</taxon>
        <taxon>Peronosporales</taxon>
        <taxon>Peronosporaceae</taxon>
        <taxon>Phytophthora</taxon>
    </lineage>
</organism>
<feature type="transmembrane region" description="Helical" evidence="10">
    <location>
        <begin position="181"/>
        <end position="202"/>
    </location>
</feature>
<dbReference type="EMBL" id="BSXW01001959">
    <property type="protein sequence ID" value="GMF40069.1"/>
    <property type="molecule type" value="Genomic_DNA"/>
</dbReference>
<dbReference type="InterPro" id="IPR050173">
    <property type="entry name" value="ABC_transporter_C-like"/>
</dbReference>
<feature type="region of interest" description="Disordered" evidence="9">
    <location>
        <begin position="72"/>
        <end position="107"/>
    </location>
</feature>
<dbReference type="PROSITE" id="PS50929">
    <property type="entry name" value="ABC_TM1F"/>
    <property type="match status" value="1"/>
</dbReference>
<dbReference type="GO" id="GO:0016020">
    <property type="term" value="C:membrane"/>
    <property type="evidence" value="ECO:0007669"/>
    <property type="project" value="InterPro"/>
</dbReference>
<evidence type="ECO:0000256" key="5">
    <source>
        <dbReference type="ARBA" id="ARBA00022741"/>
    </source>
</evidence>
<feature type="domain" description="ABC transmembrane type-1" evidence="11">
    <location>
        <begin position="156"/>
        <end position="293"/>
    </location>
</feature>
<evidence type="ECO:0000256" key="7">
    <source>
        <dbReference type="ARBA" id="ARBA00022989"/>
    </source>
</evidence>
<accession>A0A9W7CRZ9</accession>
<dbReference type="Pfam" id="PF00664">
    <property type="entry name" value="ABC_membrane"/>
    <property type="match status" value="1"/>
</dbReference>
<dbReference type="PANTHER" id="PTHR24223:SF443">
    <property type="entry name" value="MULTIDRUG-RESISTANCE LIKE PROTEIN 1, ISOFORM I"/>
    <property type="match status" value="1"/>
</dbReference>
<dbReference type="InterPro" id="IPR036640">
    <property type="entry name" value="ABC1_TM_sf"/>
</dbReference>
<dbReference type="GO" id="GO:0005524">
    <property type="term" value="F:ATP binding"/>
    <property type="evidence" value="ECO:0007669"/>
    <property type="project" value="UniProtKB-KW"/>
</dbReference>
<evidence type="ECO:0000256" key="10">
    <source>
        <dbReference type="SAM" id="Phobius"/>
    </source>
</evidence>
<evidence type="ECO:0000256" key="4">
    <source>
        <dbReference type="ARBA" id="ARBA00022737"/>
    </source>
</evidence>
<evidence type="ECO:0000313" key="13">
    <source>
        <dbReference type="Proteomes" id="UP001165083"/>
    </source>
</evidence>
<evidence type="ECO:0000256" key="6">
    <source>
        <dbReference type="ARBA" id="ARBA00022840"/>
    </source>
</evidence>
<dbReference type="GO" id="GO:0140359">
    <property type="term" value="F:ABC-type transporter activity"/>
    <property type="evidence" value="ECO:0007669"/>
    <property type="project" value="InterPro"/>
</dbReference>
<dbReference type="AlphaFoldDB" id="A0A9W7CRZ9"/>
<keyword evidence="8 10" id="KW-0472">Membrane</keyword>
<feature type="compositionally biased region" description="Basic and acidic residues" evidence="9">
    <location>
        <begin position="75"/>
        <end position="89"/>
    </location>
</feature>
<keyword evidence="4" id="KW-0677">Repeat</keyword>
<keyword evidence="6" id="KW-0067">ATP-binding</keyword>
<dbReference type="SUPFAM" id="SSF90123">
    <property type="entry name" value="ABC transporter transmembrane region"/>
    <property type="match status" value="1"/>
</dbReference>
<protein>
    <submittedName>
        <fullName evidence="12">Unnamed protein product</fullName>
    </submittedName>
</protein>
<evidence type="ECO:0000256" key="8">
    <source>
        <dbReference type="ARBA" id="ARBA00023136"/>
    </source>
</evidence>
<evidence type="ECO:0000259" key="11">
    <source>
        <dbReference type="PROSITE" id="PS50929"/>
    </source>
</evidence>
<proteinExistence type="predicted"/>
<evidence type="ECO:0000313" key="12">
    <source>
        <dbReference type="EMBL" id="GMF40069.1"/>
    </source>
</evidence>
<dbReference type="Proteomes" id="UP001165083">
    <property type="component" value="Unassembled WGS sequence"/>
</dbReference>
<keyword evidence="7 10" id="KW-1133">Transmembrane helix</keyword>
<evidence type="ECO:0000256" key="9">
    <source>
        <dbReference type="SAM" id="MobiDB-lite"/>
    </source>
</evidence>
<comment type="subcellular location">
    <subcellularLocation>
        <location evidence="1">Endomembrane system</location>
        <topology evidence="1">Multi-pass membrane protein</topology>
    </subcellularLocation>
</comment>
<dbReference type="GO" id="GO:0012505">
    <property type="term" value="C:endomembrane system"/>
    <property type="evidence" value="ECO:0007669"/>
    <property type="project" value="UniProtKB-SubCell"/>
</dbReference>